<dbReference type="CDD" id="cd01948">
    <property type="entry name" value="EAL"/>
    <property type="match status" value="1"/>
</dbReference>
<dbReference type="CDD" id="cd01949">
    <property type="entry name" value="GGDEF"/>
    <property type="match status" value="1"/>
</dbReference>
<dbReference type="SMART" id="SM00267">
    <property type="entry name" value="GGDEF"/>
    <property type="match status" value="1"/>
</dbReference>
<dbReference type="PANTHER" id="PTHR44757">
    <property type="entry name" value="DIGUANYLATE CYCLASE DGCP"/>
    <property type="match status" value="1"/>
</dbReference>
<reference evidence="4 5" key="1">
    <citation type="submission" date="2018-03" db="EMBL/GenBank/DDBJ databases">
        <title>Genome sequencing of Phreatobacter sp.</title>
        <authorList>
            <person name="Kim S.-J."/>
            <person name="Heo J."/>
            <person name="Kwon S.-W."/>
        </authorList>
    </citation>
    <scope>NUCLEOTIDE SEQUENCE [LARGE SCALE GENOMIC DNA]</scope>
    <source>
        <strain evidence="4 5">S-12</strain>
    </source>
</reference>
<keyword evidence="1" id="KW-0472">Membrane</keyword>
<feature type="domain" description="EAL" evidence="2">
    <location>
        <begin position="262"/>
        <end position="511"/>
    </location>
</feature>
<dbReference type="PROSITE" id="PS50887">
    <property type="entry name" value="GGDEF"/>
    <property type="match status" value="1"/>
</dbReference>
<dbReference type="InterPro" id="IPR029787">
    <property type="entry name" value="Nucleotide_cyclase"/>
</dbReference>
<protein>
    <recommendedName>
        <fullName evidence="6">GGDEF-domain containing protein</fullName>
    </recommendedName>
</protein>
<feature type="transmembrane region" description="Helical" evidence="1">
    <location>
        <begin position="56"/>
        <end position="74"/>
    </location>
</feature>
<dbReference type="Pfam" id="PF00563">
    <property type="entry name" value="EAL"/>
    <property type="match status" value="1"/>
</dbReference>
<dbReference type="OrthoDB" id="9814202at2"/>
<dbReference type="AlphaFoldDB" id="A0A2S0NAU2"/>
<dbReference type="EMBL" id="CP027668">
    <property type="protein sequence ID" value="AVO45289.1"/>
    <property type="molecule type" value="Genomic_DNA"/>
</dbReference>
<dbReference type="SUPFAM" id="SSF141868">
    <property type="entry name" value="EAL domain-like"/>
    <property type="match status" value="1"/>
</dbReference>
<name>A0A2S0NAU2_9HYPH</name>
<keyword evidence="1" id="KW-1133">Transmembrane helix</keyword>
<organism evidence="4 5">
    <name type="scientific">Phreatobacter cathodiphilus</name>
    <dbReference type="NCBI Taxonomy" id="1868589"/>
    <lineage>
        <taxon>Bacteria</taxon>
        <taxon>Pseudomonadati</taxon>
        <taxon>Pseudomonadota</taxon>
        <taxon>Alphaproteobacteria</taxon>
        <taxon>Hyphomicrobiales</taxon>
        <taxon>Phreatobacteraceae</taxon>
        <taxon>Phreatobacter</taxon>
    </lineage>
</organism>
<dbReference type="Gene3D" id="3.20.20.450">
    <property type="entry name" value="EAL domain"/>
    <property type="match status" value="1"/>
</dbReference>
<dbReference type="Gene3D" id="3.30.70.270">
    <property type="match status" value="1"/>
</dbReference>
<evidence type="ECO:0000259" key="2">
    <source>
        <dbReference type="PROSITE" id="PS50883"/>
    </source>
</evidence>
<dbReference type="InterPro" id="IPR052155">
    <property type="entry name" value="Biofilm_reg_signaling"/>
</dbReference>
<dbReference type="RefSeq" id="WP_106748630.1">
    <property type="nucleotide sequence ID" value="NZ_CP027668.1"/>
</dbReference>
<dbReference type="PANTHER" id="PTHR44757:SF2">
    <property type="entry name" value="BIOFILM ARCHITECTURE MAINTENANCE PROTEIN MBAA"/>
    <property type="match status" value="1"/>
</dbReference>
<evidence type="ECO:0000259" key="3">
    <source>
        <dbReference type="PROSITE" id="PS50887"/>
    </source>
</evidence>
<accession>A0A2S0NAU2</accession>
<keyword evidence="5" id="KW-1185">Reference proteome</keyword>
<gene>
    <name evidence="4" type="ORF">C6569_09580</name>
</gene>
<evidence type="ECO:0000256" key="1">
    <source>
        <dbReference type="SAM" id="Phobius"/>
    </source>
</evidence>
<dbReference type="InterPro" id="IPR001633">
    <property type="entry name" value="EAL_dom"/>
</dbReference>
<keyword evidence="1" id="KW-0812">Transmembrane</keyword>
<feature type="domain" description="GGDEF" evidence="3">
    <location>
        <begin position="120"/>
        <end position="253"/>
    </location>
</feature>
<dbReference type="KEGG" id="phr:C6569_09580"/>
<evidence type="ECO:0000313" key="5">
    <source>
        <dbReference type="Proteomes" id="UP000237889"/>
    </source>
</evidence>
<evidence type="ECO:0008006" key="6">
    <source>
        <dbReference type="Google" id="ProtNLM"/>
    </source>
</evidence>
<dbReference type="PROSITE" id="PS50883">
    <property type="entry name" value="EAL"/>
    <property type="match status" value="1"/>
</dbReference>
<dbReference type="Proteomes" id="UP000237889">
    <property type="component" value="Chromosome"/>
</dbReference>
<proteinExistence type="predicted"/>
<dbReference type="NCBIfam" id="TIGR00254">
    <property type="entry name" value="GGDEF"/>
    <property type="match status" value="1"/>
</dbReference>
<dbReference type="SUPFAM" id="SSF55073">
    <property type="entry name" value="Nucleotide cyclase"/>
    <property type="match status" value="1"/>
</dbReference>
<dbReference type="SMART" id="SM00052">
    <property type="entry name" value="EAL"/>
    <property type="match status" value="1"/>
</dbReference>
<evidence type="ECO:0000313" key="4">
    <source>
        <dbReference type="EMBL" id="AVO45289.1"/>
    </source>
</evidence>
<dbReference type="Pfam" id="PF00990">
    <property type="entry name" value="GGDEF"/>
    <property type="match status" value="1"/>
</dbReference>
<dbReference type="InterPro" id="IPR043128">
    <property type="entry name" value="Rev_trsase/Diguanyl_cyclase"/>
</dbReference>
<dbReference type="InterPro" id="IPR000160">
    <property type="entry name" value="GGDEF_dom"/>
</dbReference>
<sequence>MSISVKRRADAALSGYVWAAGAAAATSGVLAGVMGYHALDPARLVLGADASWVPQLTVMTLAATLAALGLLWSLRIAQRQVIAGARFLLPPGIDGLTGLANRAAFCRSFEEGLDGVDRKGGLTLLLLDLDHFKEINDTFGHHAGDTVLAEVARRLRFVCGPEAVIGRLGGDEFAVLIQGSPAATDIAAACRMIIAAIRKPIPCDGHALGVGVSIGFLSTEDRTASRDDLMRRADRALYAAKAAGKNCAVAFHPDMDRDESHRRYLERELRGALINGEISIELQPIFSADGQRLEGAEALARWNHSYRGRILPVEFIPLAETSGLIHQLGQVVLRQACRAAARWDGPFVSVNVSPLEFRRDDFILNVRAALEASGLPPERLVLEITEGVMIENADHALHAIRAIRALGVKVALDDFGTGFSSLSYLRKFELDALKVDRSFVTDLDNGAEAATILHCVVNLGRALGLSVVAEGVETADQARFLRAAGCHRMQGYHFGRPMPLAGFEAHFGLAPDGGEGHRAVA</sequence>
<dbReference type="InterPro" id="IPR035919">
    <property type="entry name" value="EAL_sf"/>
</dbReference>
<feature type="transmembrane region" description="Helical" evidence="1">
    <location>
        <begin position="12"/>
        <end position="36"/>
    </location>
</feature>